<evidence type="ECO:0000313" key="1">
    <source>
        <dbReference type="EMBL" id="SDY81201.1"/>
    </source>
</evidence>
<organism evidence="1 2">
    <name type="scientific">Rhodonellum ikkaensis</name>
    <dbReference type="NCBI Taxonomy" id="336829"/>
    <lineage>
        <taxon>Bacteria</taxon>
        <taxon>Pseudomonadati</taxon>
        <taxon>Bacteroidota</taxon>
        <taxon>Cytophagia</taxon>
        <taxon>Cytophagales</taxon>
        <taxon>Cytophagaceae</taxon>
        <taxon>Rhodonellum</taxon>
    </lineage>
</organism>
<gene>
    <name evidence="1" type="ORF">SAMN05444412_1033</name>
</gene>
<reference evidence="1 2" key="1">
    <citation type="submission" date="2016-10" db="EMBL/GenBank/DDBJ databases">
        <authorList>
            <person name="Varghese N."/>
            <person name="Submissions S."/>
        </authorList>
    </citation>
    <scope>NUCLEOTIDE SEQUENCE [LARGE SCALE GENOMIC DNA]</scope>
    <source>
        <strain evidence="1 2">DSM 17997</strain>
    </source>
</reference>
<dbReference type="Gene3D" id="2.40.160.20">
    <property type="match status" value="1"/>
</dbReference>
<keyword evidence="2" id="KW-1185">Reference proteome</keyword>
<proteinExistence type="predicted"/>
<protein>
    <submittedName>
        <fullName evidence="1">Lipid A 3-O-deacylase (PagL)</fullName>
    </submittedName>
</protein>
<dbReference type="EMBL" id="FNQC01000003">
    <property type="protein sequence ID" value="SDY81201.1"/>
    <property type="molecule type" value="Genomic_DNA"/>
</dbReference>
<dbReference type="Pfam" id="PF09411">
    <property type="entry name" value="PagL"/>
    <property type="match status" value="1"/>
</dbReference>
<accession>A0A1H3MWZ3</accession>
<comment type="caution">
    <text evidence="1">The sequence shown here is derived from an EMBL/GenBank/DDBJ whole genome shotgun (WGS) entry which is preliminary data.</text>
</comment>
<evidence type="ECO:0000313" key="2">
    <source>
        <dbReference type="Proteomes" id="UP000199663"/>
    </source>
</evidence>
<sequence length="359" mass="41047">MEYKNRRDMGKPTINFLRIWIFLIPFQVFSQNIGRVGLEGSRGFVIAHSSDLIPVSQTNPYGLKGSYQVLKTDQKNWEACNCFHYLGIGFSYHNFDSPDILGAAFSLSGSFEPILWQHKKWVLGLESGMGVSYLTRFYDSETNPSNTFFSAPISFLMFVAPHLEYSLTPEWTLQLALNYNHISNGGQKKPNKGMNYPMLSFGIYHYLNSVELPNHSKQPLERELVFFGEISYTNKNSEWAEKRKPSLALTGGAYKSITGINALGLGVELNRDFSFDGEDGISNDLMPAPFISHHFLFGRVDFSQRMSLYAHKPNGYNDYLFYQRYILQYQVWENLGLGIGLKAHGHVAENIEFRLGWKF</sequence>
<name>A0A1H3MWZ3_9BACT</name>
<dbReference type="Proteomes" id="UP000199663">
    <property type="component" value="Unassembled WGS sequence"/>
</dbReference>
<dbReference type="InterPro" id="IPR018550">
    <property type="entry name" value="Lipid-A_deacylase-rel"/>
</dbReference>